<sequence>MMPEEAVLDFEIRHLFSETAEALLAEVMAGLPEGIEIALERVAFNRPHSLRL</sequence>
<evidence type="ECO:0000313" key="2">
    <source>
        <dbReference type="Proteomes" id="UP000199382"/>
    </source>
</evidence>
<protein>
    <submittedName>
        <fullName evidence="1">Uncharacterized protein</fullName>
    </submittedName>
</protein>
<organism evidence="1 2">
    <name type="scientific">Aliiruegeria lutimaris</name>
    <dbReference type="NCBI Taxonomy" id="571298"/>
    <lineage>
        <taxon>Bacteria</taxon>
        <taxon>Pseudomonadati</taxon>
        <taxon>Pseudomonadota</taxon>
        <taxon>Alphaproteobacteria</taxon>
        <taxon>Rhodobacterales</taxon>
        <taxon>Roseobacteraceae</taxon>
        <taxon>Aliiruegeria</taxon>
    </lineage>
</organism>
<evidence type="ECO:0000313" key="1">
    <source>
        <dbReference type="EMBL" id="SDL23602.1"/>
    </source>
</evidence>
<accession>A0A1G9IEP5</accession>
<keyword evidence="2" id="KW-1185">Reference proteome</keyword>
<name>A0A1G9IEP5_9RHOB</name>
<dbReference type="AlphaFoldDB" id="A0A1G9IEP5"/>
<dbReference type="Proteomes" id="UP000199382">
    <property type="component" value="Unassembled WGS sequence"/>
</dbReference>
<reference evidence="1 2" key="1">
    <citation type="submission" date="2016-10" db="EMBL/GenBank/DDBJ databases">
        <authorList>
            <person name="de Groot N.N."/>
        </authorList>
    </citation>
    <scope>NUCLEOTIDE SEQUENCE [LARGE SCALE GENOMIC DNA]</scope>
    <source>
        <strain evidence="1 2">DSM 25294</strain>
    </source>
</reference>
<gene>
    <name evidence="1" type="ORF">SAMN04488026_10742</name>
</gene>
<dbReference type="EMBL" id="FNEK01000074">
    <property type="protein sequence ID" value="SDL23602.1"/>
    <property type="molecule type" value="Genomic_DNA"/>
</dbReference>
<proteinExistence type="predicted"/>
<dbReference type="STRING" id="571298.SAMN04488026_10742"/>